<proteinExistence type="predicted"/>
<keyword evidence="2" id="KW-1185">Reference proteome</keyword>
<accession>A0A2N5TIS8</accession>
<reference evidence="1 2" key="1">
    <citation type="submission" date="2017-11" db="EMBL/GenBank/DDBJ databases">
        <title>De novo assembly and phasing of dikaryotic genomes from two isolates of Puccinia coronata f. sp. avenae, the causal agent of oat crown rust.</title>
        <authorList>
            <person name="Miller M.E."/>
            <person name="Zhang Y."/>
            <person name="Omidvar V."/>
            <person name="Sperschneider J."/>
            <person name="Schwessinger B."/>
            <person name="Raley C."/>
            <person name="Palmer J.M."/>
            <person name="Garnica D."/>
            <person name="Upadhyaya N."/>
            <person name="Rathjen J."/>
            <person name="Taylor J.M."/>
            <person name="Park R.F."/>
            <person name="Dodds P.N."/>
            <person name="Hirsch C.D."/>
            <person name="Kianian S.F."/>
            <person name="Figueroa M."/>
        </authorList>
    </citation>
    <scope>NUCLEOTIDE SEQUENCE [LARGE SCALE GENOMIC DNA]</scope>
    <source>
        <strain evidence="1">12NC29</strain>
    </source>
</reference>
<evidence type="ECO:0000313" key="1">
    <source>
        <dbReference type="EMBL" id="PLW25404.1"/>
    </source>
</evidence>
<evidence type="ECO:0000313" key="2">
    <source>
        <dbReference type="Proteomes" id="UP000235388"/>
    </source>
</evidence>
<comment type="caution">
    <text evidence="1">The sequence shown here is derived from an EMBL/GenBank/DDBJ whole genome shotgun (WGS) entry which is preliminary data.</text>
</comment>
<gene>
    <name evidence="1" type="ORF">PCANC_27165</name>
</gene>
<dbReference type="Proteomes" id="UP000235388">
    <property type="component" value="Unassembled WGS sequence"/>
</dbReference>
<dbReference type="STRING" id="200324.A0A2N5TIS8"/>
<dbReference type="EMBL" id="PGCJ01000620">
    <property type="protein sequence ID" value="PLW25404.1"/>
    <property type="molecule type" value="Genomic_DNA"/>
</dbReference>
<name>A0A2N5TIS8_9BASI</name>
<organism evidence="1 2">
    <name type="scientific">Puccinia coronata f. sp. avenae</name>
    <dbReference type="NCBI Taxonomy" id="200324"/>
    <lineage>
        <taxon>Eukaryota</taxon>
        <taxon>Fungi</taxon>
        <taxon>Dikarya</taxon>
        <taxon>Basidiomycota</taxon>
        <taxon>Pucciniomycotina</taxon>
        <taxon>Pucciniomycetes</taxon>
        <taxon>Pucciniales</taxon>
        <taxon>Pucciniaceae</taxon>
        <taxon>Puccinia</taxon>
    </lineage>
</organism>
<dbReference type="AlphaFoldDB" id="A0A2N5TIS8"/>
<protein>
    <submittedName>
        <fullName evidence="1">Uncharacterized protein</fullName>
    </submittedName>
</protein>
<sequence>MRVQSTLIRVPKYPYKGYRGTLIRVLRLTRARPARLSKGRAGFARPPDRRAGSARLSGTPARLLAMCTPIVGVHMACSVLGMACSPCTPFQRGVQRLHTVFIGRAAIKPPPTVLHPLCIH</sequence>